<dbReference type="PANTHER" id="PTHR24321">
    <property type="entry name" value="DEHYDROGENASES, SHORT CHAIN"/>
    <property type="match status" value="1"/>
</dbReference>
<keyword evidence="2" id="KW-0560">Oxidoreductase</keyword>
<evidence type="ECO:0000256" key="1">
    <source>
        <dbReference type="ARBA" id="ARBA00006484"/>
    </source>
</evidence>
<evidence type="ECO:0000313" key="3">
    <source>
        <dbReference type="EMBL" id="WPR89521.1"/>
    </source>
</evidence>
<dbReference type="EMBL" id="CP139368">
    <property type="protein sequence ID" value="WPR89521.1"/>
    <property type="molecule type" value="Genomic_DNA"/>
</dbReference>
<dbReference type="PRINTS" id="PR00080">
    <property type="entry name" value="SDRFAMILY"/>
</dbReference>
<dbReference type="PROSITE" id="PS00061">
    <property type="entry name" value="ADH_SHORT"/>
    <property type="match status" value="1"/>
</dbReference>
<dbReference type="Pfam" id="PF13561">
    <property type="entry name" value="adh_short_C2"/>
    <property type="match status" value="1"/>
</dbReference>
<sequence>MSTAIVPGRFEGRTAVVTGAGSGIGKATALRLLAEGATVVASDISAPRLEELAAEVGSAKLKTVPGDVAAADTIDAILAAADGVVDALANNAGIMDAFLPVGELTDEMWDRVMGVNVTGPMRLTRAVLPGMLARGAGAIVNTASEAGIRASASGTAYTASKHAVIGLTKSTAFFYGPQGVRTNAVAPGAVMTNIEAPFHSEFAAGRIGPIMQTTIPGAAQPEELAAAITWLLSDDASFINGAILMADGGWSAV</sequence>
<keyword evidence="4" id="KW-1185">Reference proteome</keyword>
<dbReference type="Proteomes" id="UP001323798">
    <property type="component" value="Chromosome"/>
</dbReference>
<dbReference type="InterPro" id="IPR002347">
    <property type="entry name" value="SDR_fam"/>
</dbReference>
<dbReference type="RefSeq" id="WP_320942235.1">
    <property type="nucleotide sequence ID" value="NZ_BAABEU010000003.1"/>
</dbReference>
<dbReference type="InterPro" id="IPR036291">
    <property type="entry name" value="NAD(P)-bd_dom_sf"/>
</dbReference>
<dbReference type="InterPro" id="IPR020904">
    <property type="entry name" value="Sc_DH/Rdtase_CS"/>
</dbReference>
<comment type="similarity">
    <text evidence="1">Belongs to the short-chain dehydrogenases/reductases (SDR) family.</text>
</comment>
<organism evidence="3 4">
    <name type="scientific">Microbacterium rhizosphaerae</name>
    <dbReference type="NCBI Taxonomy" id="1678237"/>
    <lineage>
        <taxon>Bacteria</taxon>
        <taxon>Bacillati</taxon>
        <taxon>Actinomycetota</taxon>
        <taxon>Actinomycetes</taxon>
        <taxon>Micrococcales</taxon>
        <taxon>Microbacteriaceae</taxon>
        <taxon>Microbacterium</taxon>
    </lineage>
</organism>
<evidence type="ECO:0000256" key="2">
    <source>
        <dbReference type="ARBA" id="ARBA00023002"/>
    </source>
</evidence>
<dbReference type="PRINTS" id="PR00081">
    <property type="entry name" value="GDHRDH"/>
</dbReference>
<gene>
    <name evidence="3" type="ORF">SM116_17460</name>
</gene>
<proteinExistence type="inferred from homology"/>
<accession>A0ABZ0SQF5</accession>
<reference evidence="3 4" key="1">
    <citation type="submission" date="2023-11" db="EMBL/GenBank/DDBJ databases">
        <title>Genome sequence of Microbacterium rhizosphaerae KACC 19337.</title>
        <authorList>
            <person name="Choi H."/>
            <person name="Kim S."/>
            <person name="Kim Y."/>
            <person name="Kwon S.-W."/>
            <person name="Heo J."/>
        </authorList>
    </citation>
    <scope>NUCLEOTIDE SEQUENCE [LARGE SCALE GENOMIC DNA]</scope>
    <source>
        <strain evidence="3 4">KACC 19337</strain>
    </source>
</reference>
<dbReference type="PANTHER" id="PTHR24321:SF8">
    <property type="entry name" value="ESTRADIOL 17-BETA-DEHYDROGENASE 8-RELATED"/>
    <property type="match status" value="1"/>
</dbReference>
<dbReference type="CDD" id="cd05233">
    <property type="entry name" value="SDR_c"/>
    <property type="match status" value="1"/>
</dbReference>
<name>A0ABZ0SQF5_9MICO</name>
<evidence type="ECO:0000313" key="4">
    <source>
        <dbReference type="Proteomes" id="UP001323798"/>
    </source>
</evidence>
<dbReference type="SUPFAM" id="SSF51735">
    <property type="entry name" value="NAD(P)-binding Rossmann-fold domains"/>
    <property type="match status" value="1"/>
</dbReference>
<protein>
    <submittedName>
        <fullName evidence="3">SDR family oxidoreductase</fullName>
    </submittedName>
</protein>
<dbReference type="Gene3D" id="3.40.50.720">
    <property type="entry name" value="NAD(P)-binding Rossmann-like Domain"/>
    <property type="match status" value="1"/>
</dbReference>